<gene>
    <name evidence="1" type="ORF">EHT25_20955</name>
</gene>
<dbReference type="AlphaFoldDB" id="A0A3P1BI29"/>
<accession>A0A3P1BI29</accession>
<reference evidence="1 2" key="1">
    <citation type="submission" date="2018-11" db="EMBL/GenBank/DDBJ databases">
        <authorList>
            <person name="Zhou Z."/>
            <person name="Wang G."/>
        </authorList>
    </citation>
    <scope>NUCLEOTIDE SEQUENCE [LARGE SCALE GENOMIC DNA]</scope>
    <source>
        <strain evidence="1 2">KCTC52004</strain>
    </source>
</reference>
<name>A0A3P1BI29_9BACT</name>
<organism evidence="1 2">
    <name type="scientific">Larkinella rosea</name>
    <dbReference type="NCBI Taxonomy" id="2025312"/>
    <lineage>
        <taxon>Bacteria</taxon>
        <taxon>Pseudomonadati</taxon>
        <taxon>Bacteroidota</taxon>
        <taxon>Cytophagia</taxon>
        <taxon>Cytophagales</taxon>
        <taxon>Spirosomataceae</taxon>
        <taxon>Larkinella</taxon>
    </lineage>
</organism>
<comment type="caution">
    <text evidence="1">The sequence shown here is derived from an EMBL/GenBank/DDBJ whole genome shotgun (WGS) entry which is preliminary data.</text>
</comment>
<dbReference type="Proteomes" id="UP000271925">
    <property type="component" value="Unassembled WGS sequence"/>
</dbReference>
<dbReference type="EMBL" id="RQJO01000010">
    <property type="protein sequence ID" value="RRB00668.1"/>
    <property type="molecule type" value="Genomic_DNA"/>
</dbReference>
<evidence type="ECO:0000313" key="2">
    <source>
        <dbReference type="Proteomes" id="UP000271925"/>
    </source>
</evidence>
<dbReference type="RefSeq" id="WP_124877134.1">
    <property type="nucleotide sequence ID" value="NZ_RQJO01000010.1"/>
</dbReference>
<sequence length="88" mass="9830">MAATPCISFKFARVATISDNDFQALIQGFIPNTILDNHLAFDATMIVVLKTIHPFDAIQLRYGELMKNSVELMKNSMEKILDGLQVNS</sequence>
<keyword evidence="2" id="KW-1185">Reference proteome</keyword>
<evidence type="ECO:0000313" key="1">
    <source>
        <dbReference type="EMBL" id="RRB00668.1"/>
    </source>
</evidence>
<protein>
    <submittedName>
        <fullName evidence="1">Uncharacterized protein</fullName>
    </submittedName>
</protein>
<proteinExistence type="predicted"/>